<dbReference type="InterPro" id="IPR052667">
    <property type="entry name" value="E3_ubiquitin-ligase_RING"/>
</dbReference>
<dbReference type="STRING" id="135651.G0N3R1"/>
<sequence>MDLKANVMGLVEQETTSPKRPQLDKSEGGEGHVPTVTEAALKPEKWVELKDTVFVQGISTSANTASIAALFSTCGDIAQNETGPRIKINSDKNNGGECMVTFVNANDAQKAIKMYNGRPFSAGAEPMKVSLAKFHGDKEKGACLSKCSVGLNPFKMVCTECTICCSEYQDDVEDLTPRILTCGHTFCAGCVKNVAGGAQTLKCPTCRSVTTLNSQGVKGLPKNFSLLDSVREKQQEQSISEKPIQFGKCNKHPENNAEYICKERSCSNLIKTMCITCAIQDDHRGHAVEQITDHLRKNESSLKLLSESFKNKMEIMRIQIEDYKSCIKSNDVDGEVFRAEYNRISQKFDEKKQEALDSLVKHANKEITKMEKSLLIMKQNLADSEAFESKLKKKLKLKKDFMNIDETMKAGDDCLNRIKFKSINKFVDFAFELTEGMDLKVDLKTNAVEHALKEALNDNGPPQTDNPEDERGSVTTEDDDVVRSIEYVEVKNAVFVQGIPTSLVKIHLKISSTTIISRASADFLAFLFRTCQDIARNESGPRVKIYTDRDTGEPKGECMVTFDNADDAQKAIQTFNGKPFPGGSQTMKVVLAKFRSDGGDKGGRGGRGGRGGIAGDRGGFGVSLRSFRGGFRGVRGGFRGGFRYLDSVKL</sequence>
<dbReference type="eggNOG" id="KOG4185">
    <property type="taxonomic scope" value="Eukaryota"/>
</dbReference>
<dbReference type="GO" id="GO:0003723">
    <property type="term" value="F:RNA binding"/>
    <property type="evidence" value="ECO:0007669"/>
    <property type="project" value="UniProtKB-UniRule"/>
</dbReference>
<dbReference type="CDD" id="cd19774">
    <property type="entry name" value="Bbox2_TRIM23_C-IX_rpt2"/>
    <property type="match status" value="1"/>
</dbReference>
<evidence type="ECO:0000256" key="5">
    <source>
        <dbReference type="PROSITE-ProRule" id="PRU00176"/>
    </source>
</evidence>
<evidence type="ECO:0000256" key="6">
    <source>
        <dbReference type="SAM" id="MobiDB-lite"/>
    </source>
</evidence>
<dbReference type="PANTHER" id="PTHR47156">
    <property type="entry name" value="PROTEIN CBG20824"/>
    <property type="match status" value="1"/>
</dbReference>
<evidence type="ECO:0000256" key="4">
    <source>
        <dbReference type="PROSITE-ProRule" id="PRU00175"/>
    </source>
</evidence>
<dbReference type="InterPro" id="IPR035979">
    <property type="entry name" value="RBD_domain_sf"/>
</dbReference>
<keyword evidence="10" id="KW-1185">Reference proteome</keyword>
<evidence type="ECO:0000259" key="7">
    <source>
        <dbReference type="PROSITE" id="PS50089"/>
    </source>
</evidence>
<dbReference type="PROSITE" id="PS50089">
    <property type="entry name" value="ZF_RING_2"/>
    <property type="match status" value="1"/>
</dbReference>
<dbReference type="Pfam" id="PF00076">
    <property type="entry name" value="RRM_1"/>
    <property type="match status" value="2"/>
</dbReference>
<feature type="region of interest" description="Disordered" evidence="6">
    <location>
        <begin position="456"/>
        <end position="477"/>
    </location>
</feature>
<dbReference type="SMART" id="SM00184">
    <property type="entry name" value="RING"/>
    <property type="match status" value="1"/>
</dbReference>
<keyword evidence="5" id="KW-0694">RNA-binding</keyword>
<dbReference type="OrthoDB" id="252722at2759"/>
<evidence type="ECO:0000313" key="9">
    <source>
        <dbReference type="EMBL" id="EGT51754.1"/>
    </source>
</evidence>
<dbReference type="PROSITE" id="PS00518">
    <property type="entry name" value="ZF_RING_1"/>
    <property type="match status" value="1"/>
</dbReference>
<organism evidence="10">
    <name type="scientific">Caenorhabditis brenneri</name>
    <name type="common">Nematode worm</name>
    <dbReference type="NCBI Taxonomy" id="135651"/>
    <lineage>
        <taxon>Eukaryota</taxon>
        <taxon>Metazoa</taxon>
        <taxon>Ecdysozoa</taxon>
        <taxon>Nematoda</taxon>
        <taxon>Chromadorea</taxon>
        <taxon>Rhabditida</taxon>
        <taxon>Rhabditina</taxon>
        <taxon>Rhabditomorpha</taxon>
        <taxon>Rhabditoidea</taxon>
        <taxon>Rhabditidae</taxon>
        <taxon>Peloderinae</taxon>
        <taxon>Caenorhabditis</taxon>
    </lineage>
</organism>
<dbReference type="GO" id="GO:0008270">
    <property type="term" value="F:zinc ion binding"/>
    <property type="evidence" value="ECO:0007669"/>
    <property type="project" value="UniProtKB-KW"/>
</dbReference>
<keyword evidence="3" id="KW-0862">Zinc</keyword>
<dbReference type="Pfam" id="PF14634">
    <property type="entry name" value="zf-RING_5"/>
    <property type="match status" value="1"/>
</dbReference>
<reference evidence="10" key="1">
    <citation type="submission" date="2011-07" db="EMBL/GenBank/DDBJ databases">
        <authorList>
            <consortium name="Caenorhabditis brenneri Sequencing and Analysis Consortium"/>
            <person name="Wilson R.K."/>
        </authorList>
    </citation>
    <scope>NUCLEOTIDE SEQUENCE [LARGE SCALE GENOMIC DNA]</scope>
    <source>
        <strain evidence="10">PB2801</strain>
    </source>
</reference>
<keyword evidence="2 4" id="KW-0863">Zinc-finger</keyword>
<accession>G0N3R1</accession>
<dbReference type="SMART" id="SM00360">
    <property type="entry name" value="RRM"/>
    <property type="match status" value="2"/>
</dbReference>
<dbReference type="SUPFAM" id="SSF57845">
    <property type="entry name" value="B-box zinc-binding domain"/>
    <property type="match status" value="1"/>
</dbReference>
<dbReference type="OMA" id="HIRERTF"/>
<dbReference type="InParanoid" id="G0N3R1"/>
<evidence type="ECO:0000256" key="3">
    <source>
        <dbReference type="ARBA" id="ARBA00022833"/>
    </source>
</evidence>
<evidence type="ECO:0000259" key="8">
    <source>
        <dbReference type="PROSITE" id="PS50102"/>
    </source>
</evidence>
<dbReference type="InterPro" id="IPR013083">
    <property type="entry name" value="Znf_RING/FYVE/PHD"/>
</dbReference>
<dbReference type="InterPro" id="IPR012677">
    <property type="entry name" value="Nucleotide-bd_a/b_plait_sf"/>
</dbReference>
<dbReference type="InterPro" id="IPR017907">
    <property type="entry name" value="Znf_RING_CS"/>
</dbReference>
<dbReference type="Gene3D" id="3.30.160.60">
    <property type="entry name" value="Classic Zinc Finger"/>
    <property type="match status" value="1"/>
</dbReference>
<feature type="domain" description="RRM" evidence="8">
    <location>
        <begin position="51"/>
        <end position="134"/>
    </location>
</feature>
<dbReference type="Proteomes" id="UP000008068">
    <property type="component" value="Unassembled WGS sequence"/>
</dbReference>
<dbReference type="Gene3D" id="3.30.70.330">
    <property type="match status" value="2"/>
</dbReference>
<gene>
    <name evidence="9" type="ORF">CAEBREN_22252</name>
</gene>
<dbReference type="SUPFAM" id="SSF57850">
    <property type="entry name" value="RING/U-box"/>
    <property type="match status" value="1"/>
</dbReference>
<proteinExistence type="predicted"/>
<protein>
    <submittedName>
        <fullName evidence="9">Uncharacterized protein</fullName>
    </submittedName>
</protein>
<keyword evidence="1" id="KW-0479">Metal-binding</keyword>
<evidence type="ECO:0000256" key="2">
    <source>
        <dbReference type="ARBA" id="ARBA00022771"/>
    </source>
</evidence>
<dbReference type="InterPro" id="IPR000504">
    <property type="entry name" value="RRM_dom"/>
</dbReference>
<dbReference type="HOGENOM" id="CLU_421650_0_0_1"/>
<dbReference type="InterPro" id="IPR001841">
    <property type="entry name" value="Znf_RING"/>
</dbReference>
<feature type="domain" description="RING-type" evidence="7">
    <location>
        <begin position="161"/>
        <end position="207"/>
    </location>
</feature>
<dbReference type="PANTHER" id="PTHR47156:SF6">
    <property type="entry name" value="C2H2-TYPE DOMAIN-CONTAINING PROTEIN-RELATED"/>
    <property type="match status" value="1"/>
</dbReference>
<dbReference type="SUPFAM" id="SSF54928">
    <property type="entry name" value="RNA-binding domain, RBD"/>
    <property type="match status" value="2"/>
</dbReference>
<evidence type="ECO:0000313" key="10">
    <source>
        <dbReference type="Proteomes" id="UP000008068"/>
    </source>
</evidence>
<dbReference type="FunCoup" id="G0N3R1">
    <property type="interactions" value="2139"/>
</dbReference>
<dbReference type="eggNOG" id="KOG1995">
    <property type="taxonomic scope" value="Eukaryota"/>
</dbReference>
<feature type="domain" description="RRM" evidence="8">
    <location>
        <begin position="492"/>
        <end position="594"/>
    </location>
</feature>
<name>G0N3R1_CAEBE</name>
<dbReference type="Gene3D" id="3.30.40.10">
    <property type="entry name" value="Zinc/RING finger domain, C3HC4 (zinc finger)"/>
    <property type="match status" value="1"/>
</dbReference>
<dbReference type="EMBL" id="GL379835">
    <property type="protein sequence ID" value="EGT51754.1"/>
    <property type="molecule type" value="Genomic_DNA"/>
</dbReference>
<feature type="region of interest" description="Disordered" evidence="6">
    <location>
        <begin position="1"/>
        <end position="33"/>
    </location>
</feature>
<dbReference type="AlphaFoldDB" id="G0N3R1"/>
<feature type="compositionally biased region" description="Basic and acidic residues" evidence="6">
    <location>
        <begin position="21"/>
        <end position="30"/>
    </location>
</feature>
<evidence type="ECO:0000256" key="1">
    <source>
        <dbReference type="ARBA" id="ARBA00022723"/>
    </source>
</evidence>
<dbReference type="PROSITE" id="PS50102">
    <property type="entry name" value="RRM"/>
    <property type="match status" value="2"/>
</dbReference>